<keyword evidence="1" id="KW-1133">Transmembrane helix</keyword>
<organism evidence="2 3">
    <name type="scientific">Roseivivax lentus</name>
    <dbReference type="NCBI Taxonomy" id="633194"/>
    <lineage>
        <taxon>Bacteria</taxon>
        <taxon>Pseudomonadati</taxon>
        <taxon>Pseudomonadota</taxon>
        <taxon>Alphaproteobacteria</taxon>
        <taxon>Rhodobacterales</taxon>
        <taxon>Roseobacteraceae</taxon>
        <taxon>Roseivivax</taxon>
    </lineage>
</organism>
<keyword evidence="1" id="KW-0472">Membrane</keyword>
<dbReference type="EMBL" id="FTOQ01000020">
    <property type="protein sequence ID" value="SIT14238.1"/>
    <property type="molecule type" value="Genomic_DNA"/>
</dbReference>
<keyword evidence="1" id="KW-0812">Transmembrane</keyword>
<reference evidence="3" key="1">
    <citation type="submission" date="2017-01" db="EMBL/GenBank/DDBJ databases">
        <authorList>
            <person name="Varghese N."/>
            <person name="Submissions S."/>
        </authorList>
    </citation>
    <scope>NUCLEOTIDE SEQUENCE [LARGE SCALE GENOMIC DNA]</scope>
    <source>
        <strain evidence="3">DSM 29430</strain>
    </source>
</reference>
<dbReference type="RefSeq" id="WP_159441690.1">
    <property type="nucleotide sequence ID" value="NZ_FTOQ01000020.1"/>
</dbReference>
<gene>
    <name evidence="2" type="ORF">SAMN05421759_12037</name>
</gene>
<name>A0A1N7PUF2_9RHOB</name>
<dbReference type="STRING" id="633194.SAMN05421759_12037"/>
<keyword evidence="3" id="KW-1185">Reference proteome</keyword>
<dbReference type="Proteomes" id="UP000186684">
    <property type="component" value="Unassembled WGS sequence"/>
</dbReference>
<evidence type="ECO:0000256" key="1">
    <source>
        <dbReference type="SAM" id="Phobius"/>
    </source>
</evidence>
<protein>
    <submittedName>
        <fullName evidence="2">Uncharacterized protein</fullName>
    </submittedName>
</protein>
<proteinExistence type="predicted"/>
<feature type="transmembrane region" description="Helical" evidence="1">
    <location>
        <begin position="12"/>
        <end position="34"/>
    </location>
</feature>
<sequence length="57" mass="5951">MAMNVHAPKRTSWLVWAGVAAGAIVLIAAFGYAFDWFGTDATSTVAPAIEQAVPATE</sequence>
<dbReference type="AlphaFoldDB" id="A0A1N7PUF2"/>
<accession>A0A1N7PUF2</accession>
<evidence type="ECO:0000313" key="2">
    <source>
        <dbReference type="EMBL" id="SIT14238.1"/>
    </source>
</evidence>
<evidence type="ECO:0000313" key="3">
    <source>
        <dbReference type="Proteomes" id="UP000186684"/>
    </source>
</evidence>